<evidence type="ECO:0000313" key="3">
    <source>
        <dbReference type="Proteomes" id="UP000240322"/>
    </source>
</evidence>
<feature type="transmembrane region" description="Helical" evidence="1">
    <location>
        <begin position="32"/>
        <end position="54"/>
    </location>
</feature>
<name>A0A2R6AJL9_9ARCH</name>
<gene>
    <name evidence="2" type="ORF">B9Q03_11610</name>
</gene>
<keyword evidence="1" id="KW-0812">Transmembrane</keyword>
<sequence>MNPAHVAAVDVYSWGLFEGATFMVPAATVATAAPLLSAISRVYVTVAAAFALTYMMRRQGPLLYVSADAY</sequence>
<feature type="non-terminal residue" evidence="2">
    <location>
        <position position="70"/>
    </location>
</feature>
<evidence type="ECO:0000256" key="1">
    <source>
        <dbReference type="SAM" id="Phobius"/>
    </source>
</evidence>
<protein>
    <submittedName>
        <fullName evidence="2">Uncharacterized protein</fullName>
    </submittedName>
</protein>
<dbReference type="AlphaFoldDB" id="A0A2R6AJL9"/>
<comment type="caution">
    <text evidence="2">The sequence shown here is derived from an EMBL/GenBank/DDBJ whole genome shotgun (WGS) entry which is preliminary data.</text>
</comment>
<dbReference type="Proteomes" id="UP000240322">
    <property type="component" value="Unassembled WGS sequence"/>
</dbReference>
<reference evidence="2 3" key="1">
    <citation type="submission" date="2017-04" db="EMBL/GenBank/DDBJ databases">
        <title>Novel microbial lineages endemic to geothermal iron-oxide mats fill important gaps in the evolutionary history of Archaea.</title>
        <authorList>
            <person name="Jay Z.J."/>
            <person name="Beam J.P."/>
            <person name="Dlakic M."/>
            <person name="Rusch D.B."/>
            <person name="Kozubal M.A."/>
            <person name="Inskeep W.P."/>
        </authorList>
    </citation>
    <scope>NUCLEOTIDE SEQUENCE [LARGE SCALE GENOMIC DNA]</scope>
    <source>
        <strain evidence="2">OSP_D</strain>
    </source>
</reference>
<accession>A0A2R6AJL9</accession>
<proteinExistence type="predicted"/>
<keyword evidence="1" id="KW-0472">Membrane</keyword>
<evidence type="ECO:0000313" key="2">
    <source>
        <dbReference type="EMBL" id="PSN86548.1"/>
    </source>
</evidence>
<keyword evidence="1" id="KW-1133">Transmembrane helix</keyword>
<organism evidence="2 3">
    <name type="scientific">Candidatus Marsarchaeota G2 archaeon OSP_D</name>
    <dbReference type="NCBI Taxonomy" id="1978157"/>
    <lineage>
        <taxon>Archaea</taxon>
        <taxon>Candidatus Marsarchaeota</taxon>
        <taxon>Candidatus Marsarchaeota group 2</taxon>
    </lineage>
</organism>
<dbReference type="EMBL" id="NEXE01000206">
    <property type="protein sequence ID" value="PSN86548.1"/>
    <property type="molecule type" value="Genomic_DNA"/>
</dbReference>